<evidence type="ECO:0000256" key="5">
    <source>
        <dbReference type="ARBA" id="ARBA00022824"/>
    </source>
</evidence>
<dbReference type="PROSITE" id="PS00061">
    <property type="entry name" value="ADH_SHORT"/>
    <property type="match status" value="1"/>
</dbReference>
<evidence type="ECO:0000256" key="11">
    <source>
        <dbReference type="RuleBase" id="RU000363"/>
    </source>
</evidence>
<dbReference type="SMART" id="SM00822">
    <property type="entry name" value="PKS_KR"/>
    <property type="match status" value="1"/>
</dbReference>
<dbReference type="InterPro" id="IPR045022">
    <property type="entry name" value="KDSR-like"/>
</dbReference>
<sequence>MQHVVITGGSSGIGEAFARLHLARGDRVSLIARDAERLAACKERLAASGGTLSAHSADVRDAAALEAAIAAAESEFGPTARLITSAGVAVPGYFEALDADSFRQQMDINFHGTVHAVRAVYRGMTQRRSGEILLVSSAAAFVGLFGYTAYGASKFAVAGFAESLRAEARRHGIKVAVCFPPDTETPQLEAENRLKPPETAKITKTGGIMTAEQLATSVVREFERGKFAIYPGLRVSLLGRFSSLARPAINHWLDRTAERADR</sequence>
<keyword evidence="5" id="KW-0256">Endoplasmic reticulum</keyword>
<comment type="similarity">
    <text evidence="11">Belongs to the short-chain dehydrogenases/reductases (SDR) family.</text>
</comment>
<feature type="transmembrane region" description="Helical" evidence="12">
    <location>
        <begin position="132"/>
        <end position="150"/>
    </location>
</feature>
<dbReference type="InterPro" id="IPR036291">
    <property type="entry name" value="NAD(P)-bd_dom_sf"/>
</dbReference>
<keyword evidence="12" id="KW-1133">Transmembrane helix</keyword>
<dbReference type="InterPro" id="IPR002347">
    <property type="entry name" value="SDR_fam"/>
</dbReference>
<keyword evidence="12" id="KW-0472">Membrane</keyword>
<organism evidence="14 15">
    <name type="scientific">Georhizobium profundi</name>
    <dbReference type="NCBI Taxonomy" id="2341112"/>
    <lineage>
        <taxon>Bacteria</taxon>
        <taxon>Pseudomonadati</taxon>
        <taxon>Pseudomonadota</taxon>
        <taxon>Alphaproteobacteria</taxon>
        <taxon>Hyphomicrobiales</taxon>
        <taxon>Rhizobiaceae</taxon>
        <taxon>Georhizobium</taxon>
    </lineage>
</organism>
<dbReference type="Gene3D" id="3.40.50.720">
    <property type="entry name" value="NAD(P)-binding Rossmann-like Domain"/>
    <property type="match status" value="1"/>
</dbReference>
<dbReference type="SUPFAM" id="SSF51735">
    <property type="entry name" value="NAD(P)-binding Rossmann-fold domains"/>
    <property type="match status" value="1"/>
</dbReference>
<dbReference type="GO" id="GO:0000166">
    <property type="term" value="F:nucleotide binding"/>
    <property type="evidence" value="ECO:0007669"/>
    <property type="project" value="UniProtKB-KW"/>
</dbReference>
<feature type="domain" description="Ketoreductase" evidence="13">
    <location>
        <begin position="2"/>
        <end position="182"/>
    </location>
</feature>
<keyword evidence="9" id="KW-0443">Lipid metabolism</keyword>
<dbReference type="GO" id="GO:0030148">
    <property type="term" value="P:sphingolipid biosynthetic process"/>
    <property type="evidence" value="ECO:0007669"/>
    <property type="project" value="InterPro"/>
</dbReference>
<dbReference type="PRINTS" id="PR00080">
    <property type="entry name" value="SDRFAMILY"/>
</dbReference>
<evidence type="ECO:0000256" key="4">
    <source>
        <dbReference type="ARBA" id="ARBA00022741"/>
    </source>
</evidence>
<accession>A0A3Q8XPX0</accession>
<evidence type="ECO:0000256" key="6">
    <source>
        <dbReference type="ARBA" id="ARBA00022857"/>
    </source>
</evidence>
<dbReference type="EMBL" id="CP032509">
    <property type="protein sequence ID" value="AZN72538.1"/>
    <property type="molecule type" value="Genomic_DNA"/>
</dbReference>
<keyword evidence="15" id="KW-1185">Reference proteome</keyword>
<proteinExistence type="inferred from homology"/>
<reference evidence="14 15" key="1">
    <citation type="submission" date="2018-09" db="EMBL/GenBank/DDBJ databases">
        <title>Marinorhizobium profundi gen. nov., sp. nov., isolated from a deep-sea sediment sample from the New Britain Trench and proposal of Marinorhizobiaceae fam. nov. in the order Rhizobiales of the class Alphaproteobacteria.</title>
        <authorList>
            <person name="Cao J."/>
        </authorList>
    </citation>
    <scope>NUCLEOTIDE SEQUENCE [LARGE SCALE GENOMIC DNA]</scope>
    <source>
        <strain evidence="14 15">WS11</strain>
    </source>
</reference>
<dbReference type="InterPro" id="IPR020904">
    <property type="entry name" value="Sc_DH/Rdtase_CS"/>
</dbReference>
<evidence type="ECO:0000256" key="7">
    <source>
        <dbReference type="ARBA" id="ARBA00022919"/>
    </source>
</evidence>
<dbReference type="PANTHER" id="PTHR43550:SF3">
    <property type="entry name" value="3-KETODIHYDROSPHINGOSINE REDUCTASE"/>
    <property type="match status" value="1"/>
</dbReference>
<dbReference type="EC" id="1.1.1.102" evidence="10"/>
<dbReference type="PRINTS" id="PR00081">
    <property type="entry name" value="GDHRDH"/>
</dbReference>
<evidence type="ECO:0000256" key="2">
    <source>
        <dbReference type="ARBA" id="ARBA00004760"/>
    </source>
</evidence>
<keyword evidence="4" id="KW-0547">Nucleotide-binding</keyword>
<dbReference type="CDD" id="cd08939">
    <property type="entry name" value="KDSR-like_SDR_c"/>
    <property type="match status" value="1"/>
</dbReference>
<evidence type="ECO:0000256" key="3">
    <source>
        <dbReference type="ARBA" id="ARBA00004991"/>
    </source>
</evidence>
<dbReference type="AlphaFoldDB" id="A0A3Q8XPX0"/>
<evidence type="ECO:0000313" key="14">
    <source>
        <dbReference type="EMBL" id="AZN72538.1"/>
    </source>
</evidence>
<evidence type="ECO:0000256" key="9">
    <source>
        <dbReference type="ARBA" id="ARBA00023098"/>
    </source>
</evidence>
<gene>
    <name evidence="14" type="ORF">D5400_15800</name>
</gene>
<evidence type="ECO:0000256" key="1">
    <source>
        <dbReference type="ARBA" id="ARBA00004240"/>
    </source>
</evidence>
<keyword evidence="12" id="KW-0812">Transmembrane</keyword>
<dbReference type="OrthoDB" id="9781689at2"/>
<keyword evidence="6" id="KW-0521">NADP</keyword>
<dbReference type="Proteomes" id="UP000268192">
    <property type="component" value="Chromosome"/>
</dbReference>
<evidence type="ECO:0000256" key="12">
    <source>
        <dbReference type="SAM" id="Phobius"/>
    </source>
</evidence>
<dbReference type="PANTHER" id="PTHR43550">
    <property type="entry name" value="3-KETODIHYDROSPHINGOSINE REDUCTASE"/>
    <property type="match status" value="1"/>
</dbReference>
<keyword evidence="8" id="KW-0560">Oxidoreductase</keyword>
<dbReference type="RefSeq" id="WP_126010861.1">
    <property type="nucleotide sequence ID" value="NZ_CP032509.1"/>
</dbReference>
<dbReference type="InterPro" id="IPR057326">
    <property type="entry name" value="KR_dom"/>
</dbReference>
<comment type="pathway">
    <text evidence="3">Sphingolipid metabolism.</text>
</comment>
<comment type="pathway">
    <text evidence="2">Lipid metabolism; sphingolipid metabolism.</text>
</comment>
<protein>
    <recommendedName>
        <fullName evidence="10">3-dehydrosphinganine reductase</fullName>
        <ecNumber evidence="10">1.1.1.102</ecNumber>
    </recommendedName>
</protein>
<comment type="subcellular location">
    <subcellularLocation>
        <location evidence="1">Endoplasmic reticulum</location>
    </subcellularLocation>
</comment>
<dbReference type="GO" id="GO:0047560">
    <property type="term" value="F:3-dehydrosphinganine reductase activity"/>
    <property type="evidence" value="ECO:0007669"/>
    <property type="project" value="UniProtKB-EC"/>
</dbReference>
<dbReference type="GO" id="GO:0016020">
    <property type="term" value="C:membrane"/>
    <property type="evidence" value="ECO:0007669"/>
    <property type="project" value="GOC"/>
</dbReference>
<dbReference type="KEGG" id="abaw:D5400_15800"/>
<evidence type="ECO:0000256" key="10">
    <source>
        <dbReference type="ARBA" id="ARBA00026112"/>
    </source>
</evidence>
<dbReference type="GO" id="GO:0006666">
    <property type="term" value="P:3-keto-sphinganine metabolic process"/>
    <property type="evidence" value="ECO:0007669"/>
    <property type="project" value="InterPro"/>
</dbReference>
<keyword evidence="7" id="KW-0746">Sphingolipid metabolism</keyword>
<evidence type="ECO:0000256" key="8">
    <source>
        <dbReference type="ARBA" id="ARBA00023002"/>
    </source>
</evidence>
<evidence type="ECO:0000313" key="15">
    <source>
        <dbReference type="Proteomes" id="UP000268192"/>
    </source>
</evidence>
<name>A0A3Q8XPX0_9HYPH</name>
<evidence type="ECO:0000259" key="13">
    <source>
        <dbReference type="SMART" id="SM00822"/>
    </source>
</evidence>
<dbReference type="Pfam" id="PF00106">
    <property type="entry name" value="adh_short"/>
    <property type="match status" value="1"/>
</dbReference>